<evidence type="ECO:0000313" key="1">
    <source>
        <dbReference type="EMBL" id="PUV24439.1"/>
    </source>
</evidence>
<dbReference type="AlphaFoldDB" id="A0A363NUI5"/>
<dbReference type="Proteomes" id="UP000250831">
    <property type="component" value="Unassembled WGS sequence"/>
</dbReference>
<dbReference type="RefSeq" id="WP_108634365.1">
    <property type="nucleotide sequence ID" value="NZ_QCXX01000003.1"/>
</dbReference>
<sequence length="532" mass="62117">MKRRLPVIEIEGTPFYVNISRFALVEYGNPENEISFLHMKDCNTNYEFNYNPKTKNLSRGKENGEAEIPVKVPRLGVLDPQGMMESYNCTLEELKTRTDYGIIVDHNKKIHNRRVSGELPTIDLAGNIYEVLYEENSLRPKGWKGETISLYDYRQSYYDEDEQMFYLYYDTRKNKVVDPAREDSWDKIEDHIMVKVRDVAALDCIKSSEKEGNAYTGVIFCNVQLHHVAETIPLKKNDIEDMESRKLREEYEENRKDGLSTIKILGTNFIVDVVNYQLRERSNESNILYFRDWHEVKNGYGFYYDTKLKNIPKESFNPETTHYVEIPEFVKMAPLEVAETAHISLQKVLQMTDFEIMVNTYMFKERMAGNIPDLVFGSGSQQQYFVDLERGMLRPYYPKSVEPILFVDIQKYYDPNRDCYIIPYNTTTNALEDLDFVKTKEIPKNVGLFAFPSLKRMDPVGWNLLHGLDPRAGLKQLDLHVTFIAEKIGTLEISLKENTVQNARIVNKHEVNECNNNHLQTKKTNKSGRRLK</sequence>
<reference evidence="1 2" key="1">
    <citation type="submission" date="2018-04" db="EMBL/GenBank/DDBJ databases">
        <title>Sphingobacterium sp. M46 Genome.</title>
        <authorList>
            <person name="Cheng J."/>
            <person name="Li Y."/>
        </authorList>
    </citation>
    <scope>NUCLEOTIDE SEQUENCE [LARGE SCALE GENOMIC DNA]</scope>
    <source>
        <strain evidence="1 2">M46</strain>
    </source>
</reference>
<keyword evidence="2" id="KW-1185">Reference proteome</keyword>
<name>A0A363NUI5_9SPHI</name>
<comment type="caution">
    <text evidence="1">The sequence shown here is derived from an EMBL/GenBank/DDBJ whole genome shotgun (WGS) entry which is preliminary data.</text>
</comment>
<proteinExistence type="predicted"/>
<evidence type="ECO:0000313" key="2">
    <source>
        <dbReference type="Proteomes" id="UP000250831"/>
    </source>
</evidence>
<gene>
    <name evidence="1" type="ORF">DCO56_13925</name>
</gene>
<protein>
    <submittedName>
        <fullName evidence="1">Uncharacterized protein</fullName>
    </submittedName>
</protein>
<organism evidence="1 2">
    <name type="scientific">Sphingobacterium athyrii</name>
    <dbReference type="NCBI Taxonomy" id="2152717"/>
    <lineage>
        <taxon>Bacteria</taxon>
        <taxon>Pseudomonadati</taxon>
        <taxon>Bacteroidota</taxon>
        <taxon>Sphingobacteriia</taxon>
        <taxon>Sphingobacteriales</taxon>
        <taxon>Sphingobacteriaceae</taxon>
        <taxon>Sphingobacterium</taxon>
    </lineage>
</organism>
<dbReference type="EMBL" id="QCXX01000003">
    <property type="protein sequence ID" value="PUV24439.1"/>
    <property type="molecule type" value="Genomic_DNA"/>
</dbReference>
<dbReference type="OrthoDB" id="771660at2"/>
<accession>A0A363NUI5</accession>